<dbReference type="Pfam" id="PF07727">
    <property type="entry name" value="RVT_2"/>
    <property type="match status" value="1"/>
</dbReference>
<reference evidence="2" key="2">
    <citation type="submission" date="2023-02" db="EMBL/GenBank/DDBJ databases">
        <authorList>
            <person name="Swenson N.G."/>
            <person name="Wegrzyn J.L."/>
            <person name="Mcevoy S.L."/>
        </authorList>
    </citation>
    <scope>NUCLEOTIDE SEQUENCE</scope>
    <source>
        <strain evidence="2">91603</strain>
        <tissue evidence="2">Leaf</tissue>
    </source>
</reference>
<dbReference type="EMBL" id="JAJSOW010000101">
    <property type="protein sequence ID" value="KAI9180855.1"/>
    <property type="molecule type" value="Genomic_DNA"/>
</dbReference>
<evidence type="ECO:0000313" key="3">
    <source>
        <dbReference type="Proteomes" id="UP001064489"/>
    </source>
</evidence>
<name>A0AAD5IY56_ACENE</name>
<dbReference type="AlphaFoldDB" id="A0AAD5IY56"/>
<sequence>MDLSHGTKARLVAKGFHQRSGLDYTDTFSPVVKTTTIRVILSIAMSRGWTLRQLDMNNAFIQGHLAENVFMTQPPRFANPAYPSHVYCLKRAIYSLKQAH</sequence>
<gene>
    <name evidence="2" type="ORF">LWI28_008747</name>
</gene>
<dbReference type="Proteomes" id="UP001064489">
    <property type="component" value="Chromosome 4"/>
</dbReference>
<evidence type="ECO:0000259" key="1">
    <source>
        <dbReference type="Pfam" id="PF07727"/>
    </source>
</evidence>
<comment type="caution">
    <text evidence="2">The sequence shown here is derived from an EMBL/GenBank/DDBJ whole genome shotgun (WGS) entry which is preliminary data.</text>
</comment>
<organism evidence="2 3">
    <name type="scientific">Acer negundo</name>
    <name type="common">Box elder</name>
    <dbReference type="NCBI Taxonomy" id="4023"/>
    <lineage>
        <taxon>Eukaryota</taxon>
        <taxon>Viridiplantae</taxon>
        <taxon>Streptophyta</taxon>
        <taxon>Embryophyta</taxon>
        <taxon>Tracheophyta</taxon>
        <taxon>Spermatophyta</taxon>
        <taxon>Magnoliopsida</taxon>
        <taxon>eudicotyledons</taxon>
        <taxon>Gunneridae</taxon>
        <taxon>Pentapetalae</taxon>
        <taxon>rosids</taxon>
        <taxon>malvids</taxon>
        <taxon>Sapindales</taxon>
        <taxon>Sapindaceae</taxon>
        <taxon>Hippocastanoideae</taxon>
        <taxon>Acereae</taxon>
        <taxon>Acer</taxon>
    </lineage>
</organism>
<dbReference type="InterPro" id="IPR013103">
    <property type="entry name" value="RVT_2"/>
</dbReference>
<proteinExistence type="predicted"/>
<feature type="domain" description="Reverse transcriptase Ty1/copia-type" evidence="1">
    <location>
        <begin position="7"/>
        <end position="99"/>
    </location>
</feature>
<dbReference type="InterPro" id="IPR043502">
    <property type="entry name" value="DNA/RNA_pol_sf"/>
</dbReference>
<dbReference type="SUPFAM" id="SSF56672">
    <property type="entry name" value="DNA/RNA polymerases"/>
    <property type="match status" value="1"/>
</dbReference>
<keyword evidence="3" id="KW-1185">Reference proteome</keyword>
<protein>
    <recommendedName>
        <fullName evidence="1">Reverse transcriptase Ty1/copia-type domain-containing protein</fullName>
    </recommendedName>
</protein>
<accession>A0AAD5IY56</accession>
<evidence type="ECO:0000313" key="2">
    <source>
        <dbReference type="EMBL" id="KAI9180855.1"/>
    </source>
</evidence>
<reference evidence="2" key="1">
    <citation type="journal article" date="2022" name="Plant J.">
        <title>Strategies of tolerance reflected in two North American maple genomes.</title>
        <authorList>
            <person name="McEvoy S.L."/>
            <person name="Sezen U.U."/>
            <person name="Trouern-Trend A."/>
            <person name="McMahon S.M."/>
            <person name="Schaberg P.G."/>
            <person name="Yang J."/>
            <person name="Wegrzyn J.L."/>
            <person name="Swenson N.G."/>
        </authorList>
    </citation>
    <scope>NUCLEOTIDE SEQUENCE</scope>
    <source>
        <strain evidence="2">91603</strain>
    </source>
</reference>